<accession>A0A427YT30</accession>
<dbReference type="UniPathway" id="UPA01068">
    <property type="reaction ID" value="UER00304"/>
</dbReference>
<feature type="domain" description="Pyridoxamine 5'-phosphate oxidase N-terminal" evidence="9">
    <location>
        <begin position="83"/>
        <end position="190"/>
    </location>
</feature>
<dbReference type="InterPro" id="IPR011576">
    <property type="entry name" value="Pyridox_Oxase_N"/>
</dbReference>
<dbReference type="InterPro" id="IPR012349">
    <property type="entry name" value="Split_barrel_FMN-bd"/>
</dbReference>
<organism evidence="11 12">
    <name type="scientific">Saitozyma podzolica</name>
    <dbReference type="NCBI Taxonomy" id="1890683"/>
    <lineage>
        <taxon>Eukaryota</taxon>
        <taxon>Fungi</taxon>
        <taxon>Dikarya</taxon>
        <taxon>Basidiomycota</taxon>
        <taxon>Agaricomycotina</taxon>
        <taxon>Tremellomycetes</taxon>
        <taxon>Tremellales</taxon>
        <taxon>Trimorphomycetaceae</taxon>
        <taxon>Saitozyma</taxon>
    </lineage>
</organism>
<dbReference type="PIRSF" id="PIRSF000190">
    <property type="entry name" value="Pyd_amn-ph_oxd"/>
    <property type="match status" value="1"/>
</dbReference>
<evidence type="ECO:0000256" key="1">
    <source>
        <dbReference type="ARBA" id="ARBA00001917"/>
    </source>
</evidence>
<keyword evidence="6" id="KW-0288">FMN</keyword>
<feature type="region of interest" description="Disordered" evidence="8">
    <location>
        <begin position="1"/>
        <end position="33"/>
    </location>
</feature>
<dbReference type="NCBIfam" id="NF004231">
    <property type="entry name" value="PRK05679.1"/>
    <property type="match status" value="1"/>
</dbReference>
<sequence length="254" mass="28938">MSAQHMFGDPSNSSSQPNPGPPSPTRSTHRADSISKHKLVQITSHNQYTSPRLTREILAPSPLEQFRTWFAEAQSPPNGLPAVAEPEATCISTSTAAGIPSARMVLLRGVDERGFVFFTNYTSRKSRELIANPHASMTFYWKEQARQIRVVGTVEKVEREESESYFATRPRGSQLGAWASQQSKEIGETTLQDRLDKFEKEFEGKEVDCPEHWGGWRIDPFEIEFWSGHTSRLHDRFRYLLQDNGEWKIDRLSP</sequence>
<comment type="pathway">
    <text evidence="2">Cofactor metabolism; pyridoxal 5'-phosphate salvage; pyridoxal 5'-phosphate from pyridoxamine 5'-phosphate: step 1/1.</text>
</comment>
<dbReference type="GO" id="GO:0004733">
    <property type="term" value="F:pyridoxamine phosphate oxidase activity"/>
    <property type="evidence" value="ECO:0007669"/>
    <property type="project" value="UniProtKB-EC"/>
</dbReference>
<dbReference type="STRING" id="1890683.A0A427YT30"/>
<evidence type="ECO:0000256" key="2">
    <source>
        <dbReference type="ARBA" id="ARBA00004738"/>
    </source>
</evidence>
<dbReference type="Pfam" id="PF01243">
    <property type="entry name" value="PNPOx_N"/>
    <property type="match status" value="1"/>
</dbReference>
<dbReference type="EC" id="1.4.3.5" evidence="4"/>
<evidence type="ECO:0000256" key="8">
    <source>
        <dbReference type="SAM" id="MobiDB-lite"/>
    </source>
</evidence>
<evidence type="ECO:0000259" key="10">
    <source>
        <dbReference type="Pfam" id="PF10590"/>
    </source>
</evidence>
<dbReference type="GO" id="GO:0010181">
    <property type="term" value="F:FMN binding"/>
    <property type="evidence" value="ECO:0007669"/>
    <property type="project" value="InterPro"/>
</dbReference>
<dbReference type="Gene3D" id="2.30.110.10">
    <property type="entry name" value="Electron Transport, Fmn-binding Protein, Chain A"/>
    <property type="match status" value="1"/>
</dbReference>
<dbReference type="OrthoDB" id="303614at2759"/>
<keyword evidence="7" id="KW-0560">Oxidoreductase</keyword>
<feature type="domain" description="Pyridoxine 5'-phosphate oxidase dimerisation C-terminal" evidence="10">
    <location>
        <begin position="213"/>
        <end position="254"/>
    </location>
</feature>
<dbReference type="GO" id="GO:0008615">
    <property type="term" value="P:pyridoxine biosynthetic process"/>
    <property type="evidence" value="ECO:0007669"/>
    <property type="project" value="InterPro"/>
</dbReference>
<name>A0A427YT30_9TREE</name>
<reference evidence="11 12" key="1">
    <citation type="submission" date="2018-11" db="EMBL/GenBank/DDBJ databases">
        <title>Genome sequence of Saitozyma podzolica DSM 27192.</title>
        <authorList>
            <person name="Aliyu H."/>
            <person name="Gorte O."/>
            <person name="Ochsenreither K."/>
        </authorList>
    </citation>
    <scope>NUCLEOTIDE SEQUENCE [LARGE SCALE GENOMIC DNA]</scope>
    <source>
        <strain evidence="11 12">DSM 27192</strain>
    </source>
</reference>
<keyword evidence="12" id="KW-1185">Reference proteome</keyword>
<evidence type="ECO:0000313" key="12">
    <source>
        <dbReference type="Proteomes" id="UP000279259"/>
    </source>
</evidence>
<dbReference type="AlphaFoldDB" id="A0A427YT30"/>
<evidence type="ECO:0000256" key="3">
    <source>
        <dbReference type="ARBA" id="ARBA00005037"/>
    </source>
</evidence>
<dbReference type="Pfam" id="PF10590">
    <property type="entry name" value="PNP_phzG_C"/>
    <property type="match status" value="1"/>
</dbReference>
<dbReference type="NCBIfam" id="TIGR00558">
    <property type="entry name" value="pdxH"/>
    <property type="match status" value="1"/>
</dbReference>
<dbReference type="HAMAP" id="MF_01629">
    <property type="entry name" value="PdxH"/>
    <property type="match status" value="1"/>
</dbReference>
<evidence type="ECO:0000256" key="7">
    <source>
        <dbReference type="ARBA" id="ARBA00023002"/>
    </source>
</evidence>
<dbReference type="PANTHER" id="PTHR10851">
    <property type="entry name" value="PYRIDOXINE-5-PHOSPHATE OXIDASE"/>
    <property type="match status" value="1"/>
</dbReference>
<dbReference type="InterPro" id="IPR000659">
    <property type="entry name" value="Pyridox_Oxase"/>
</dbReference>
<proteinExistence type="inferred from homology"/>
<evidence type="ECO:0000259" key="9">
    <source>
        <dbReference type="Pfam" id="PF01243"/>
    </source>
</evidence>
<comment type="caution">
    <text evidence="11">The sequence shown here is derived from an EMBL/GenBank/DDBJ whole genome shotgun (WGS) entry which is preliminary data.</text>
</comment>
<dbReference type="EMBL" id="RSCD01000002">
    <property type="protein sequence ID" value="RSH94284.1"/>
    <property type="molecule type" value="Genomic_DNA"/>
</dbReference>
<comment type="pathway">
    <text evidence="3">Cofactor metabolism; pyridoxal 5'-phosphate salvage; pyridoxal 5'-phosphate from pyridoxine 5'-phosphate: step 1/1.</text>
</comment>
<dbReference type="InterPro" id="IPR019576">
    <property type="entry name" value="Pyridoxamine_oxidase_dimer_C"/>
</dbReference>
<dbReference type="Proteomes" id="UP000279259">
    <property type="component" value="Unassembled WGS sequence"/>
</dbReference>
<evidence type="ECO:0000256" key="6">
    <source>
        <dbReference type="ARBA" id="ARBA00022643"/>
    </source>
</evidence>
<protein>
    <recommendedName>
        <fullName evidence="4">pyridoxal 5'-phosphate synthase</fullName>
        <ecNumber evidence="4">1.4.3.5</ecNumber>
    </recommendedName>
</protein>
<dbReference type="PANTHER" id="PTHR10851:SF0">
    <property type="entry name" value="PYRIDOXINE-5'-PHOSPHATE OXIDASE"/>
    <property type="match status" value="1"/>
</dbReference>
<keyword evidence="5" id="KW-0285">Flavoprotein</keyword>
<evidence type="ECO:0000313" key="11">
    <source>
        <dbReference type="EMBL" id="RSH94284.1"/>
    </source>
</evidence>
<evidence type="ECO:0000256" key="5">
    <source>
        <dbReference type="ARBA" id="ARBA00022630"/>
    </source>
</evidence>
<comment type="cofactor">
    <cofactor evidence="1">
        <name>FMN</name>
        <dbReference type="ChEBI" id="CHEBI:58210"/>
    </cofactor>
</comment>
<evidence type="ECO:0000256" key="4">
    <source>
        <dbReference type="ARBA" id="ARBA00012801"/>
    </source>
</evidence>
<gene>
    <name evidence="11" type="ORF">EHS25_004087</name>
</gene>
<dbReference type="SUPFAM" id="SSF50475">
    <property type="entry name" value="FMN-binding split barrel"/>
    <property type="match status" value="1"/>
</dbReference>